<proteinExistence type="predicted"/>
<feature type="region of interest" description="Disordered" evidence="1">
    <location>
        <begin position="1"/>
        <end position="32"/>
    </location>
</feature>
<evidence type="ECO:0000256" key="1">
    <source>
        <dbReference type="SAM" id="MobiDB-lite"/>
    </source>
</evidence>
<reference evidence="2" key="1">
    <citation type="journal article" date="2020" name="Nat. Commun.">
        <title>Large-scale genome sequencing of mycorrhizal fungi provides insights into the early evolution of symbiotic traits.</title>
        <authorList>
            <person name="Miyauchi S."/>
            <person name="Kiss E."/>
            <person name="Kuo A."/>
            <person name="Drula E."/>
            <person name="Kohler A."/>
            <person name="Sanchez-Garcia M."/>
            <person name="Morin E."/>
            <person name="Andreopoulos B."/>
            <person name="Barry K.W."/>
            <person name="Bonito G."/>
            <person name="Buee M."/>
            <person name="Carver A."/>
            <person name="Chen C."/>
            <person name="Cichocki N."/>
            <person name="Clum A."/>
            <person name="Culley D."/>
            <person name="Crous P.W."/>
            <person name="Fauchery L."/>
            <person name="Girlanda M."/>
            <person name="Hayes R.D."/>
            <person name="Keri Z."/>
            <person name="LaButti K."/>
            <person name="Lipzen A."/>
            <person name="Lombard V."/>
            <person name="Magnuson J."/>
            <person name="Maillard F."/>
            <person name="Murat C."/>
            <person name="Nolan M."/>
            <person name="Ohm R.A."/>
            <person name="Pangilinan J."/>
            <person name="Pereira M.F."/>
            <person name="Perotto S."/>
            <person name="Peter M."/>
            <person name="Pfister S."/>
            <person name="Riley R."/>
            <person name="Sitrit Y."/>
            <person name="Stielow J.B."/>
            <person name="Szollosi G."/>
            <person name="Zifcakova L."/>
            <person name="Stursova M."/>
            <person name="Spatafora J.W."/>
            <person name="Tedersoo L."/>
            <person name="Vaario L.M."/>
            <person name="Yamada A."/>
            <person name="Yan M."/>
            <person name="Wang P."/>
            <person name="Xu J."/>
            <person name="Bruns T."/>
            <person name="Baldrian P."/>
            <person name="Vilgalys R."/>
            <person name="Dunand C."/>
            <person name="Henrissat B."/>
            <person name="Grigoriev I.V."/>
            <person name="Hibbett D."/>
            <person name="Nagy L.G."/>
            <person name="Martin F.M."/>
        </authorList>
    </citation>
    <scope>NUCLEOTIDE SEQUENCE</scope>
    <source>
        <strain evidence="2">UP504</strain>
    </source>
</reference>
<organism evidence="2 3">
    <name type="scientific">Hydnum rufescens UP504</name>
    <dbReference type="NCBI Taxonomy" id="1448309"/>
    <lineage>
        <taxon>Eukaryota</taxon>
        <taxon>Fungi</taxon>
        <taxon>Dikarya</taxon>
        <taxon>Basidiomycota</taxon>
        <taxon>Agaricomycotina</taxon>
        <taxon>Agaricomycetes</taxon>
        <taxon>Cantharellales</taxon>
        <taxon>Hydnaceae</taxon>
        <taxon>Hydnum</taxon>
    </lineage>
</organism>
<evidence type="ECO:0000313" key="3">
    <source>
        <dbReference type="Proteomes" id="UP000886523"/>
    </source>
</evidence>
<feature type="compositionally biased region" description="Polar residues" evidence="1">
    <location>
        <begin position="1"/>
        <end position="10"/>
    </location>
</feature>
<dbReference type="Proteomes" id="UP000886523">
    <property type="component" value="Unassembled WGS sequence"/>
</dbReference>
<protein>
    <submittedName>
        <fullName evidence="2">Uncharacterized protein</fullName>
    </submittedName>
</protein>
<gene>
    <name evidence="2" type="ORF">BS47DRAFT_1355373</name>
</gene>
<keyword evidence="3" id="KW-1185">Reference proteome</keyword>
<dbReference type="EMBL" id="MU129238">
    <property type="protein sequence ID" value="KAF9504317.1"/>
    <property type="molecule type" value="Genomic_DNA"/>
</dbReference>
<dbReference type="AlphaFoldDB" id="A0A9P6AEW4"/>
<accession>A0A9P6AEW4</accession>
<comment type="caution">
    <text evidence="2">The sequence shown here is derived from an EMBL/GenBank/DDBJ whole genome shotgun (WGS) entry which is preliminary data.</text>
</comment>
<evidence type="ECO:0000313" key="2">
    <source>
        <dbReference type="EMBL" id="KAF9504317.1"/>
    </source>
</evidence>
<sequence length="59" mass="6144">MLDEMSSVSLTACGRRSPKDAELACTSGSRSVGKTSCNDYATLSQTRIVLTQSKGMVGG</sequence>
<name>A0A9P6AEW4_9AGAM</name>